<feature type="compositionally biased region" description="Low complexity" evidence="9">
    <location>
        <begin position="107"/>
        <end position="135"/>
    </location>
</feature>
<protein>
    <recommendedName>
        <fullName evidence="3">Dolichyl-diphosphooligosaccharide--protein glycosyltransferase subunit 4</fullName>
    </recommendedName>
</protein>
<evidence type="ECO:0000256" key="1">
    <source>
        <dbReference type="ARBA" id="ARBA00004643"/>
    </source>
</evidence>
<organism evidence="11 12">
    <name type="scientific">Ajellomyces capsulatus</name>
    <name type="common">Darling's disease fungus</name>
    <name type="synonym">Histoplasma capsulatum</name>
    <dbReference type="NCBI Taxonomy" id="5037"/>
    <lineage>
        <taxon>Eukaryota</taxon>
        <taxon>Fungi</taxon>
        <taxon>Dikarya</taxon>
        <taxon>Ascomycota</taxon>
        <taxon>Pezizomycotina</taxon>
        <taxon>Eurotiomycetes</taxon>
        <taxon>Eurotiomycetidae</taxon>
        <taxon>Onygenales</taxon>
        <taxon>Ajellomycetaceae</taxon>
        <taxon>Histoplasma</taxon>
    </lineage>
</organism>
<feature type="transmembrane region" description="Helical" evidence="10">
    <location>
        <begin position="78"/>
        <end position="99"/>
    </location>
</feature>
<dbReference type="EMBL" id="CP069109">
    <property type="protein sequence ID" value="QSS57977.1"/>
    <property type="molecule type" value="Genomic_DNA"/>
</dbReference>
<sequence length="142" mass="15466">MFVCAVWSEEHECAGKKKPESWWGYLAATDEALADVAVAKTFVYKTPLASSFGTAYRRRMFVGPIDVVTLKMISDEQLYQLAMFLGSCAMLLIVLYHYLEVNAKDSSATSSTSSQTSVKSHASTSSSKNSISTTTINRDAAG</sequence>
<gene>
    <name evidence="11" type="ORF">I7I51_07396</name>
</gene>
<dbReference type="AlphaFoldDB" id="A0A8A1M1A7"/>
<evidence type="ECO:0000313" key="11">
    <source>
        <dbReference type="EMBL" id="QSS57977.1"/>
    </source>
</evidence>
<dbReference type="GO" id="GO:0018279">
    <property type="term" value="P:protein N-linked glycosylation via asparagine"/>
    <property type="evidence" value="ECO:0007669"/>
    <property type="project" value="TreeGrafter"/>
</dbReference>
<evidence type="ECO:0000256" key="3">
    <source>
        <dbReference type="ARBA" id="ARBA00017662"/>
    </source>
</evidence>
<evidence type="ECO:0000313" key="12">
    <source>
        <dbReference type="Proteomes" id="UP000663671"/>
    </source>
</evidence>
<dbReference type="SUPFAM" id="SSF103464">
    <property type="entry name" value="Oligosaccharyltransferase subunit ost4p"/>
    <property type="match status" value="1"/>
</dbReference>
<reference evidence="11" key="1">
    <citation type="submission" date="2021-01" db="EMBL/GenBank/DDBJ databases">
        <title>Chromosome-level genome assembly of a human fungal pathogen reveals clustering of transcriptionally co-regulated genes.</title>
        <authorList>
            <person name="Voorhies M."/>
            <person name="Cohen S."/>
            <person name="Shea T.P."/>
            <person name="Petrus S."/>
            <person name="Munoz J.F."/>
            <person name="Poplawski S."/>
            <person name="Goldman W.E."/>
            <person name="Michael T."/>
            <person name="Cuomo C.A."/>
            <person name="Sil A."/>
            <person name="Beyhan S."/>
        </authorList>
    </citation>
    <scope>NUCLEOTIDE SEQUENCE</scope>
    <source>
        <strain evidence="11">WU24</strain>
    </source>
</reference>
<keyword evidence="5" id="KW-0256">Endoplasmic reticulum</keyword>
<comment type="similarity">
    <text evidence="2">Belongs to the OST4 family.</text>
</comment>
<name>A0A8A1M1A7_AJECA</name>
<keyword evidence="4 10" id="KW-0812">Transmembrane</keyword>
<evidence type="ECO:0000256" key="6">
    <source>
        <dbReference type="ARBA" id="ARBA00022968"/>
    </source>
</evidence>
<evidence type="ECO:0000256" key="5">
    <source>
        <dbReference type="ARBA" id="ARBA00022824"/>
    </source>
</evidence>
<dbReference type="InterPro" id="IPR036330">
    <property type="entry name" value="Ost4p_sf"/>
</dbReference>
<feature type="region of interest" description="Disordered" evidence="9">
    <location>
        <begin position="107"/>
        <end position="142"/>
    </location>
</feature>
<dbReference type="PANTHER" id="PTHR48164:SF1">
    <property type="entry name" value="DOLICHYL-DIPHOSPHOOLIGOSACCHARIDE--PROTEIN GLYCOSYLTRANSFERASE SUBUNIT 4"/>
    <property type="match status" value="1"/>
</dbReference>
<evidence type="ECO:0000256" key="2">
    <source>
        <dbReference type="ARBA" id="ARBA00007685"/>
    </source>
</evidence>
<proteinExistence type="inferred from homology"/>
<evidence type="ECO:0000256" key="8">
    <source>
        <dbReference type="ARBA" id="ARBA00023136"/>
    </source>
</evidence>
<dbReference type="VEuPathDB" id="FungiDB:I7I51_07396"/>
<dbReference type="InterPro" id="IPR018943">
    <property type="entry name" value="Oligosaccaryltransferase"/>
</dbReference>
<evidence type="ECO:0000256" key="10">
    <source>
        <dbReference type="SAM" id="Phobius"/>
    </source>
</evidence>
<evidence type="ECO:0000256" key="7">
    <source>
        <dbReference type="ARBA" id="ARBA00022989"/>
    </source>
</evidence>
<keyword evidence="6" id="KW-0735">Signal-anchor</keyword>
<keyword evidence="7 10" id="KW-1133">Transmembrane helix</keyword>
<dbReference type="Pfam" id="PF10215">
    <property type="entry name" value="Ost4"/>
    <property type="match status" value="1"/>
</dbReference>
<evidence type="ECO:0000256" key="9">
    <source>
        <dbReference type="SAM" id="MobiDB-lite"/>
    </source>
</evidence>
<dbReference type="GO" id="GO:0008250">
    <property type="term" value="C:oligosaccharyltransferase complex"/>
    <property type="evidence" value="ECO:0007669"/>
    <property type="project" value="TreeGrafter"/>
</dbReference>
<comment type="subcellular location">
    <subcellularLocation>
        <location evidence="1">Endoplasmic reticulum membrane</location>
        <topology evidence="1">Single-pass type III membrane protein</topology>
    </subcellularLocation>
</comment>
<dbReference type="PANTHER" id="PTHR48164">
    <property type="entry name" value="DOLICHYL-DIPHOSPHOOLIGOSACCHARIDE--PROTEIN GLYCOSYLTRANSFERASE SUBUNIT 4"/>
    <property type="match status" value="1"/>
</dbReference>
<accession>A0A8A1M1A7</accession>
<keyword evidence="8 10" id="KW-0472">Membrane</keyword>
<evidence type="ECO:0000256" key="4">
    <source>
        <dbReference type="ARBA" id="ARBA00022692"/>
    </source>
</evidence>
<dbReference type="InterPro" id="IPR051307">
    <property type="entry name" value="OST4"/>
</dbReference>
<dbReference type="Proteomes" id="UP000663671">
    <property type="component" value="Chromosome 2"/>
</dbReference>
<dbReference type="OrthoDB" id="2124077at2759"/>